<dbReference type="AlphaFoldDB" id="A0AAC9JHS7"/>
<geneLocation type="plasmid" evidence="2">
    <name>pamcp48-600</name>
</geneLocation>
<keyword evidence="1" id="KW-0614">Plasmid</keyword>
<protein>
    <submittedName>
        <fullName evidence="1">Uncharacterized protein</fullName>
    </submittedName>
</protein>
<reference evidence="1 2" key="1">
    <citation type="submission" date="2016-11" db="EMBL/GenBank/DDBJ databases">
        <title>Networking in microbes: conjugative elements and plasmids in the genus Alteromonas.</title>
        <authorList>
            <person name="Lopez-Perez M."/>
            <person name="Ramon-Marco N."/>
            <person name="Rodriguez-Valera F."/>
        </authorList>
    </citation>
    <scope>NUCLEOTIDE SEQUENCE [LARGE SCALE GENOMIC DNA]</scope>
    <source>
        <strain evidence="1 2">CP48</strain>
        <plasmid evidence="2">pamcp48-600</plasmid>
    </source>
</reference>
<sequence length="163" mass="18418">MLLPVTHYSLPSELPRQVICEPMDEEWKERLSSTWWGVGSKVPFPSNWRNEGAHRAVMEKCLSFGGEAVCMPSEDVDILDIIGNGVFIYGDGADVFKMKTSRCHENTETLVNSNPERYIGMTGYALSKDGVWRSHSWVINKETAKLVETTLPRLAYFGCIKTQ</sequence>
<dbReference type="Proteomes" id="UP000182101">
    <property type="component" value="Plasmid pAMCP48-600"/>
</dbReference>
<gene>
    <name evidence="1" type="ORF">BM524_18760</name>
</gene>
<name>A0AAC9JHS7_9ALTE</name>
<proteinExistence type="predicted"/>
<dbReference type="RefSeq" id="WP_071960573.1">
    <property type="nucleotide sequence ID" value="NZ_CP018025.1"/>
</dbReference>
<accession>A0AAC9JHS7</accession>
<evidence type="ECO:0000313" key="1">
    <source>
        <dbReference type="EMBL" id="APD91963.1"/>
    </source>
</evidence>
<evidence type="ECO:0000313" key="2">
    <source>
        <dbReference type="Proteomes" id="UP000182101"/>
    </source>
</evidence>
<dbReference type="EMBL" id="CP018025">
    <property type="protein sequence ID" value="APD91963.1"/>
    <property type="molecule type" value="Genomic_DNA"/>
</dbReference>
<organism evidence="1 2">
    <name type="scientific">Alteromonas mediterranea</name>
    <dbReference type="NCBI Taxonomy" id="314275"/>
    <lineage>
        <taxon>Bacteria</taxon>
        <taxon>Pseudomonadati</taxon>
        <taxon>Pseudomonadota</taxon>
        <taxon>Gammaproteobacteria</taxon>
        <taxon>Alteromonadales</taxon>
        <taxon>Alteromonadaceae</taxon>
        <taxon>Alteromonas/Salinimonas group</taxon>
        <taxon>Alteromonas</taxon>
    </lineage>
</organism>